<evidence type="ECO:0000256" key="2">
    <source>
        <dbReference type="ARBA" id="ARBA00022630"/>
    </source>
</evidence>
<dbReference type="EMBL" id="FMAY01000003">
    <property type="protein sequence ID" value="SCB97075.1"/>
    <property type="molecule type" value="Genomic_DNA"/>
</dbReference>
<dbReference type="InterPro" id="IPR016156">
    <property type="entry name" value="FAD/NAD-linked_Rdtase_dimer_sf"/>
</dbReference>
<evidence type="ECO:0000259" key="9">
    <source>
        <dbReference type="PROSITE" id="PS51296"/>
    </source>
</evidence>
<dbReference type="InterPro" id="IPR036922">
    <property type="entry name" value="Rieske_2Fe-2S_sf"/>
</dbReference>
<reference evidence="11" key="1">
    <citation type="submission" date="2016-08" db="EMBL/GenBank/DDBJ databases">
        <authorList>
            <person name="Varghese N."/>
            <person name="Submissions Spin"/>
        </authorList>
    </citation>
    <scope>NUCLEOTIDE SEQUENCE [LARGE SCALE GENOMIC DNA]</scope>
    <source>
        <strain evidence="11">REICA_082</strain>
    </source>
</reference>
<sequence>MNYQYVTDLNSLPENQPVKVDVAGTSLILIRSLGQVRAFQSKCPHAGGPLEKGAICDGKLVCPWHKAAFDITNGEWREPLALTNLKQYPVLIEQNRVLVNPRPSSPASRPNIRGDRPQTAVILGTGAAGSAAAITLRDAGFSGHLILIDKDDGAPYDRTALSKFVPAGKMKISEVPHLLDDAFYSQPGVECLREEVTALDCHAHQITLATGRSVHYDKLLLATGGQPVWPEIPGNHLAGVHVLRDIHQAQRLLNEVEQEQQLVVIGNSFIAMELAAALRNQDIDVTVLSRHALPFVPQFGEEIGRRFRELHKQNGVKFMTGEPVALEGNGHVQGVKLKNGHTLSAHVVVFATGVRPATELAHDLPHEQDGSLSVDETLSAAPDVWAVGDIASYPAPEGRRRIEHWRVAQQQGHIAALNMLGEHHAFDRVPFFWTTHFGTRFEYLGYAREWDSIKMLGSFDDKRFAVLYGEAGVLKAVLSCGEYSATAGLLLKMQQPVSINVASEILA</sequence>
<dbReference type="InterPro" id="IPR023753">
    <property type="entry name" value="FAD/NAD-binding_dom"/>
</dbReference>
<evidence type="ECO:0000256" key="4">
    <source>
        <dbReference type="ARBA" id="ARBA00022723"/>
    </source>
</evidence>
<evidence type="ECO:0000256" key="7">
    <source>
        <dbReference type="ARBA" id="ARBA00023004"/>
    </source>
</evidence>
<evidence type="ECO:0000256" key="1">
    <source>
        <dbReference type="ARBA" id="ARBA00001974"/>
    </source>
</evidence>
<dbReference type="GO" id="GO:0016651">
    <property type="term" value="F:oxidoreductase activity, acting on NAD(P)H"/>
    <property type="evidence" value="ECO:0007669"/>
    <property type="project" value="TreeGrafter"/>
</dbReference>
<dbReference type="SUPFAM" id="SSF50022">
    <property type="entry name" value="ISP domain"/>
    <property type="match status" value="1"/>
</dbReference>
<dbReference type="GO" id="GO:0051537">
    <property type="term" value="F:2 iron, 2 sulfur cluster binding"/>
    <property type="evidence" value="ECO:0007669"/>
    <property type="project" value="UniProtKB-KW"/>
</dbReference>
<evidence type="ECO:0000313" key="11">
    <source>
        <dbReference type="Proteomes" id="UP000198975"/>
    </source>
</evidence>
<dbReference type="GO" id="GO:0005737">
    <property type="term" value="C:cytoplasm"/>
    <property type="evidence" value="ECO:0007669"/>
    <property type="project" value="TreeGrafter"/>
</dbReference>
<keyword evidence="2" id="KW-0285">Flavoprotein</keyword>
<dbReference type="PRINTS" id="PR00368">
    <property type="entry name" value="FADPNR"/>
</dbReference>
<dbReference type="PANTHER" id="PTHR43557">
    <property type="entry name" value="APOPTOSIS-INDUCING FACTOR 1"/>
    <property type="match status" value="1"/>
</dbReference>
<feature type="domain" description="Rieske" evidence="9">
    <location>
        <begin position="4"/>
        <end position="99"/>
    </location>
</feature>
<dbReference type="PANTHER" id="PTHR43557:SF2">
    <property type="entry name" value="RIESKE DOMAIN-CONTAINING PROTEIN-RELATED"/>
    <property type="match status" value="1"/>
</dbReference>
<keyword evidence="8" id="KW-0411">Iron-sulfur</keyword>
<dbReference type="Gene3D" id="3.50.50.60">
    <property type="entry name" value="FAD/NAD(P)-binding domain"/>
    <property type="match status" value="2"/>
</dbReference>
<proteinExistence type="predicted"/>
<dbReference type="Gene3D" id="2.102.10.10">
    <property type="entry name" value="Rieske [2Fe-2S] iron-sulphur domain"/>
    <property type="match status" value="1"/>
</dbReference>
<evidence type="ECO:0000256" key="6">
    <source>
        <dbReference type="ARBA" id="ARBA00023002"/>
    </source>
</evidence>
<dbReference type="OrthoDB" id="9800167at2"/>
<gene>
    <name evidence="10" type="ORF">GA0061071_103265</name>
</gene>
<keyword evidence="5" id="KW-0274">FAD</keyword>
<evidence type="ECO:0000313" key="10">
    <source>
        <dbReference type="EMBL" id="SCB97075.1"/>
    </source>
</evidence>
<keyword evidence="11" id="KW-1185">Reference proteome</keyword>
<protein>
    <submittedName>
        <fullName evidence="10">NADPH-dependent 2,4-dienoyl-CoA reductase, sulfur reductase</fullName>
    </submittedName>
</protein>
<comment type="cofactor">
    <cofactor evidence="1">
        <name>FAD</name>
        <dbReference type="ChEBI" id="CHEBI:57692"/>
    </cofactor>
</comment>
<dbReference type="AlphaFoldDB" id="A0A1C4AR33"/>
<dbReference type="Gene3D" id="3.30.390.30">
    <property type="match status" value="1"/>
</dbReference>
<evidence type="ECO:0000256" key="5">
    <source>
        <dbReference type="ARBA" id="ARBA00022827"/>
    </source>
</evidence>
<evidence type="ECO:0000256" key="3">
    <source>
        <dbReference type="ARBA" id="ARBA00022714"/>
    </source>
</evidence>
<dbReference type="Pfam" id="PF00355">
    <property type="entry name" value="Rieske"/>
    <property type="match status" value="1"/>
</dbReference>
<dbReference type="InterPro" id="IPR017941">
    <property type="entry name" value="Rieske_2Fe-2S"/>
</dbReference>
<dbReference type="Pfam" id="PF07992">
    <property type="entry name" value="Pyr_redox_2"/>
    <property type="match status" value="1"/>
</dbReference>
<keyword evidence="3" id="KW-0001">2Fe-2S</keyword>
<dbReference type="Proteomes" id="UP000198975">
    <property type="component" value="Unassembled WGS sequence"/>
</dbReference>
<dbReference type="PRINTS" id="PR00411">
    <property type="entry name" value="PNDRDTASEI"/>
</dbReference>
<dbReference type="InterPro" id="IPR036188">
    <property type="entry name" value="FAD/NAD-bd_sf"/>
</dbReference>
<keyword evidence="6" id="KW-0560">Oxidoreductase</keyword>
<dbReference type="SUPFAM" id="SSF51905">
    <property type="entry name" value="FAD/NAD(P)-binding domain"/>
    <property type="match status" value="1"/>
</dbReference>
<name>A0A1C4AR33_9ENTR</name>
<keyword evidence="4" id="KW-0479">Metal-binding</keyword>
<accession>A0A1C4AR33</accession>
<dbReference type="PROSITE" id="PS51296">
    <property type="entry name" value="RIESKE"/>
    <property type="match status" value="1"/>
</dbReference>
<dbReference type="RefSeq" id="WP_088236781.1">
    <property type="nucleotide sequence ID" value="NZ_FMAY01000003.1"/>
</dbReference>
<organism evidence="10 11">
    <name type="scientific">Kosakonia oryzendophytica</name>
    <dbReference type="NCBI Taxonomy" id="1005665"/>
    <lineage>
        <taxon>Bacteria</taxon>
        <taxon>Pseudomonadati</taxon>
        <taxon>Pseudomonadota</taxon>
        <taxon>Gammaproteobacteria</taxon>
        <taxon>Enterobacterales</taxon>
        <taxon>Enterobacteriaceae</taxon>
        <taxon>Kosakonia</taxon>
    </lineage>
</organism>
<dbReference type="InterPro" id="IPR050446">
    <property type="entry name" value="FAD-oxidoreductase/Apoptosis"/>
</dbReference>
<evidence type="ECO:0000256" key="8">
    <source>
        <dbReference type="ARBA" id="ARBA00023014"/>
    </source>
</evidence>
<dbReference type="GO" id="GO:0046872">
    <property type="term" value="F:metal ion binding"/>
    <property type="evidence" value="ECO:0007669"/>
    <property type="project" value="UniProtKB-KW"/>
</dbReference>
<dbReference type="SUPFAM" id="SSF55424">
    <property type="entry name" value="FAD/NAD-linked reductases, dimerisation (C-terminal) domain"/>
    <property type="match status" value="1"/>
</dbReference>
<keyword evidence="7" id="KW-0408">Iron</keyword>